<feature type="compositionally biased region" description="Polar residues" evidence="1">
    <location>
        <begin position="1"/>
        <end position="10"/>
    </location>
</feature>
<evidence type="ECO:0000256" key="1">
    <source>
        <dbReference type="SAM" id="MobiDB-lite"/>
    </source>
</evidence>
<dbReference type="Gramene" id="rna-AYBTSS11_LOCUS3553">
    <property type="protein sequence ID" value="CAJ1914558.1"/>
    <property type="gene ID" value="gene-AYBTSS11_LOCUS3553"/>
</dbReference>
<accession>A0AA86S5E4</accession>
<evidence type="ECO:0000313" key="2">
    <source>
        <dbReference type="EMBL" id="CAJ1914558.1"/>
    </source>
</evidence>
<dbReference type="AlphaFoldDB" id="A0AA86S5E4"/>
<name>A0AA86S5E4_9FABA</name>
<sequence>MQKSETQGNQPPLGYPTENPPAKRKLFSASKKKGERGFIEGCYDELELDQISTIYQKASLLCVAAGFVKNAAELRFWQELN</sequence>
<feature type="region of interest" description="Disordered" evidence="1">
    <location>
        <begin position="1"/>
        <end position="23"/>
    </location>
</feature>
<dbReference type="Proteomes" id="UP001189624">
    <property type="component" value="Chromosome 1"/>
</dbReference>
<reference evidence="2" key="1">
    <citation type="submission" date="2023-10" db="EMBL/GenBank/DDBJ databases">
        <authorList>
            <person name="Domelevo Entfellner J.-B."/>
        </authorList>
    </citation>
    <scope>NUCLEOTIDE SEQUENCE</scope>
</reference>
<evidence type="ECO:0000313" key="3">
    <source>
        <dbReference type="Proteomes" id="UP001189624"/>
    </source>
</evidence>
<gene>
    <name evidence="2" type="ORF">AYBTSS11_LOCUS3553</name>
</gene>
<organism evidence="2 3">
    <name type="scientific">Sphenostylis stenocarpa</name>
    <dbReference type="NCBI Taxonomy" id="92480"/>
    <lineage>
        <taxon>Eukaryota</taxon>
        <taxon>Viridiplantae</taxon>
        <taxon>Streptophyta</taxon>
        <taxon>Embryophyta</taxon>
        <taxon>Tracheophyta</taxon>
        <taxon>Spermatophyta</taxon>
        <taxon>Magnoliopsida</taxon>
        <taxon>eudicotyledons</taxon>
        <taxon>Gunneridae</taxon>
        <taxon>Pentapetalae</taxon>
        <taxon>rosids</taxon>
        <taxon>fabids</taxon>
        <taxon>Fabales</taxon>
        <taxon>Fabaceae</taxon>
        <taxon>Papilionoideae</taxon>
        <taxon>50 kb inversion clade</taxon>
        <taxon>NPAAA clade</taxon>
        <taxon>indigoferoid/millettioid clade</taxon>
        <taxon>Phaseoleae</taxon>
        <taxon>Sphenostylis</taxon>
    </lineage>
</organism>
<dbReference type="EMBL" id="OY731398">
    <property type="protein sequence ID" value="CAJ1914558.1"/>
    <property type="molecule type" value="Genomic_DNA"/>
</dbReference>
<proteinExistence type="predicted"/>
<keyword evidence="3" id="KW-1185">Reference proteome</keyword>
<protein>
    <submittedName>
        <fullName evidence="2">Uncharacterized protein</fullName>
    </submittedName>
</protein>